<evidence type="ECO:0000313" key="1">
    <source>
        <dbReference type="EMBL" id="AMO93181.1"/>
    </source>
</evidence>
<gene>
    <name evidence="1" type="ORF">CFter6_0450</name>
</gene>
<dbReference type="AlphaFoldDB" id="A0A127P6W1"/>
<name>A0A127P6W1_9BURK</name>
<accession>A0A127P6W1</accession>
<evidence type="ECO:0000313" key="2">
    <source>
        <dbReference type="Proteomes" id="UP000072421"/>
    </source>
</evidence>
<sequence>MHIYDDRFPWTPGAKLTHAQLPDLMAAWADFIEGLKTILVDIARLYHF</sequence>
<dbReference type="Proteomes" id="UP000072421">
    <property type="component" value="Chromosome"/>
</dbReference>
<protein>
    <submittedName>
        <fullName evidence="1">Uncharacterized protein</fullName>
    </submittedName>
</protein>
<dbReference type="PATRIC" id="fig|158899.10.peg.450"/>
<reference evidence="1 2" key="1">
    <citation type="submission" date="2015-11" db="EMBL/GenBank/DDBJ databases">
        <title>Exploring the genomic traits of fungus-feeding bacterial genus Collimonas.</title>
        <authorList>
            <person name="Song C."/>
            <person name="Schmidt R."/>
            <person name="de Jager V."/>
            <person name="Krzyzanowska D."/>
            <person name="Jongedijk E."/>
            <person name="Cankar K."/>
            <person name="Beekwilder J."/>
            <person name="van Veen A."/>
            <person name="de Boer W."/>
            <person name="van Veen J.A."/>
            <person name="Garbeva P."/>
        </authorList>
    </citation>
    <scope>NUCLEOTIDE SEQUENCE [LARGE SCALE GENOMIC DNA]</scope>
    <source>
        <strain evidence="1 2">Ter6</strain>
    </source>
</reference>
<organism evidence="1">
    <name type="scientific">Collimonas fungivorans</name>
    <dbReference type="NCBI Taxonomy" id="158899"/>
    <lineage>
        <taxon>Bacteria</taxon>
        <taxon>Pseudomonadati</taxon>
        <taxon>Pseudomonadota</taxon>
        <taxon>Betaproteobacteria</taxon>
        <taxon>Burkholderiales</taxon>
        <taxon>Oxalobacteraceae</taxon>
        <taxon>Collimonas</taxon>
    </lineage>
</organism>
<dbReference type="RefSeq" id="WP_236904719.1">
    <property type="nucleotide sequence ID" value="NZ_CP013232.1"/>
</dbReference>
<proteinExistence type="predicted"/>
<dbReference type="EMBL" id="CP013232">
    <property type="protein sequence ID" value="AMO93181.1"/>
    <property type="molecule type" value="Genomic_DNA"/>
</dbReference>